<dbReference type="Proteomes" id="UP000316196">
    <property type="component" value="Unassembled WGS sequence"/>
</dbReference>
<keyword evidence="1" id="KW-0472">Membrane</keyword>
<keyword evidence="1" id="KW-1133">Transmembrane helix</keyword>
<sequence>MSDILRIPLIPDPPIVASRGRIDRVLDWCAKTILAMSFAAPFFGVSGPGDLLLTWTVIAVGGLPQLVAGVLRPLGMGPWWRWWALGHLLILPLVAAVGLGVFTQEGTGTTDALWLLGFAGTVAWTLGVFSAFPALCVQELIRYGGTATSRPLRYLLICLGICVPFWGWWRIRAV</sequence>
<dbReference type="RefSeq" id="WP_142092882.1">
    <property type="nucleotide sequence ID" value="NZ_BAAAMD010000001.1"/>
</dbReference>
<dbReference type="EMBL" id="VFOR01000001">
    <property type="protein sequence ID" value="TQL63125.1"/>
    <property type="molecule type" value="Genomic_DNA"/>
</dbReference>
<name>A0A542ZRZ1_9ACTN</name>
<feature type="transmembrane region" description="Helical" evidence="1">
    <location>
        <begin position="114"/>
        <end position="140"/>
    </location>
</feature>
<dbReference type="OrthoDB" id="9775035at2"/>
<evidence type="ECO:0000256" key="1">
    <source>
        <dbReference type="SAM" id="Phobius"/>
    </source>
</evidence>
<feature type="transmembrane region" description="Helical" evidence="1">
    <location>
        <begin position="152"/>
        <end position="169"/>
    </location>
</feature>
<feature type="transmembrane region" description="Helical" evidence="1">
    <location>
        <begin position="83"/>
        <end position="102"/>
    </location>
</feature>
<evidence type="ECO:0000313" key="3">
    <source>
        <dbReference type="Proteomes" id="UP000316196"/>
    </source>
</evidence>
<comment type="caution">
    <text evidence="2">The sequence shown here is derived from an EMBL/GenBank/DDBJ whole genome shotgun (WGS) entry which is preliminary data.</text>
</comment>
<accession>A0A542ZRZ1</accession>
<feature type="transmembrane region" description="Helical" evidence="1">
    <location>
        <begin position="52"/>
        <end position="71"/>
    </location>
</feature>
<organism evidence="2 3">
    <name type="scientific">Propioniferax innocua</name>
    <dbReference type="NCBI Taxonomy" id="1753"/>
    <lineage>
        <taxon>Bacteria</taxon>
        <taxon>Bacillati</taxon>
        <taxon>Actinomycetota</taxon>
        <taxon>Actinomycetes</taxon>
        <taxon>Propionibacteriales</taxon>
        <taxon>Propionibacteriaceae</taxon>
        <taxon>Propioniferax</taxon>
    </lineage>
</organism>
<keyword evidence="1" id="KW-0812">Transmembrane</keyword>
<dbReference type="AlphaFoldDB" id="A0A542ZRZ1"/>
<gene>
    <name evidence="2" type="ORF">FB460_0926</name>
</gene>
<evidence type="ECO:0000313" key="2">
    <source>
        <dbReference type="EMBL" id="TQL63125.1"/>
    </source>
</evidence>
<keyword evidence="3" id="KW-1185">Reference proteome</keyword>
<proteinExistence type="predicted"/>
<reference evidence="2 3" key="1">
    <citation type="submission" date="2019-06" db="EMBL/GenBank/DDBJ databases">
        <title>Sequencing the genomes of 1000 actinobacteria strains.</title>
        <authorList>
            <person name="Klenk H.-P."/>
        </authorList>
    </citation>
    <scope>NUCLEOTIDE SEQUENCE [LARGE SCALE GENOMIC DNA]</scope>
    <source>
        <strain evidence="2 3">DSM 8251</strain>
    </source>
</reference>
<protein>
    <submittedName>
        <fullName evidence="2">Uncharacterized protein</fullName>
    </submittedName>
</protein>